<accession>A0A1V8RNB4</accession>
<dbReference type="InterPro" id="IPR029021">
    <property type="entry name" value="Prot-tyrosine_phosphatase-like"/>
</dbReference>
<keyword evidence="3" id="KW-1185">Reference proteome</keyword>
<protein>
    <submittedName>
        <fullName evidence="2">TIGR01244 family protein</fullName>
    </submittedName>
</protein>
<dbReference type="GO" id="GO:0016787">
    <property type="term" value="F:hydrolase activity"/>
    <property type="evidence" value="ECO:0007669"/>
    <property type="project" value="InterPro"/>
</dbReference>
<proteinExistence type="predicted"/>
<feature type="domain" description="Beta-lactamase hydrolase-like protein phosphatase-like" evidence="1">
    <location>
        <begin position="2"/>
        <end position="107"/>
    </location>
</feature>
<dbReference type="EMBL" id="MDET01000025">
    <property type="protein sequence ID" value="OQM74634.1"/>
    <property type="molecule type" value="Genomic_DNA"/>
</dbReference>
<dbReference type="CDD" id="cd14503">
    <property type="entry name" value="PTP-bact"/>
    <property type="match status" value="1"/>
</dbReference>
<name>A0A1V8RNB4_9HYPH</name>
<dbReference type="InterPro" id="IPR005939">
    <property type="entry name" value="BLH_phosphatase-like"/>
</dbReference>
<comment type="caution">
    <text evidence="2">The sequence shown here is derived from an EMBL/GenBank/DDBJ whole genome shotgun (WGS) entry which is preliminary data.</text>
</comment>
<evidence type="ECO:0000259" key="1">
    <source>
        <dbReference type="Pfam" id="PF04273"/>
    </source>
</evidence>
<dbReference type="AlphaFoldDB" id="A0A1V8RNB4"/>
<dbReference type="STRING" id="1873176.BFN67_20945"/>
<sequence>MKQISDKLYVAPQLTADDIRQARSKGFAAIINNRPDHEEPGQPTAAENRIVAENEGLGYSHIPVVPGQVDENQVRAFQKALSEAAGPVLAHCKTGTRAATLYVIGEVLDERMSKDEVAPLGQSLGLDLSGAVKWLDGHGR</sequence>
<evidence type="ECO:0000313" key="3">
    <source>
        <dbReference type="Proteomes" id="UP000191905"/>
    </source>
</evidence>
<gene>
    <name evidence="2" type="ORF">BFN67_20945</name>
</gene>
<evidence type="ECO:0000313" key="2">
    <source>
        <dbReference type="EMBL" id="OQM74634.1"/>
    </source>
</evidence>
<dbReference type="NCBIfam" id="TIGR01244">
    <property type="entry name" value="TIGR01244 family sulfur transferase"/>
    <property type="match status" value="1"/>
</dbReference>
<dbReference type="Pfam" id="PF04273">
    <property type="entry name" value="BLH_phosphatase"/>
    <property type="match status" value="1"/>
</dbReference>
<dbReference type="Proteomes" id="UP000191905">
    <property type="component" value="Unassembled WGS sequence"/>
</dbReference>
<dbReference type="RefSeq" id="WP_080920571.1">
    <property type="nucleotide sequence ID" value="NZ_MDET01000025.1"/>
</dbReference>
<dbReference type="OrthoDB" id="9805710at2"/>
<dbReference type="Gene3D" id="3.90.190.10">
    <property type="entry name" value="Protein tyrosine phosphatase superfamily"/>
    <property type="match status" value="1"/>
</dbReference>
<dbReference type="SUPFAM" id="SSF52799">
    <property type="entry name" value="(Phosphotyrosine protein) phosphatases II"/>
    <property type="match status" value="1"/>
</dbReference>
<reference evidence="2 3" key="1">
    <citation type="journal article" date="2016" name="Int. J. Syst. Evol. Microbiol.">
        <title>Pseudaminobacter manganicus sp. nov., isolated from sludge of a manganese mine.</title>
        <authorList>
            <person name="Li J."/>
            <person name="Huang J."/>
            <person name="Liao S."/>
            <person name="Wang G."/>
        </authorList>
    </citation>
    <scope>NUCLEOTIDE SEQUENCE [LARGE SCALE GENOMIC DNA]</scope>
    <source>
        <strain evidence="2 3">JH-7</strain>
    </source>
</reference>
<organism evidence="2 3">
    <name type="scientific">Manganibacter manganicus</name>
    <dbReference type="NCBI Taxonomy" id="1873176"/>
    <lineage>
        <taxon>Bacteria</taxon>
        <taxon>Pseudomonadati</taxon>
        <taxon>Pseudomonadota</taxon>
        <taxon>Alphaproteobacteria</taxon>
        <taxon>Hyphomicrobiales</taxon>
        <taxon>Phyllobacteriaceae</taxon>
        <taxon>Manganibacter</taxon>
    </lineage>
</organism>